<dbReference type="InterPro" id="IPR058599">
    <property type="entry name" value="PHAT_Smg/ZCCHC2-like"/>
</dbReference>
<dbReference type="GO" id="GO:0035091">
    <property type="term" value="F:phosphatidylinositol binding"/>
    <property type="evidence" value="ECO:0007669"/>
    <property type="project" value="InterPro"/>
</dbReference>
<dbReference type="EMBL" id="BTRK01000005">
    <property type="protein sequence ID" value="GMR54095.1"/>
    <property type="molecule type" value="Genomic_DNA"/>
</dbReference>
<evidence type="ECO:0000313" key="3">
    <source>
        <dbReference type="EMBL" id="GMR54095.1"/>
    </source>
</evidence>
<feature type="compositionally biased region" description="Polar residues" evidence="1">
    <location>
        <begin position="54"/>
        <end position="68"/>
    </location>
</feature>
<feature type="compositionally biased region" description="Basic residues" evidence="1">
    <location>
        <begin position="1"/>
        <end position="10"/>
    </location>
</feature>
<feature type="domain" description="SMAUG/ZCCHC2-like PHAT" evidence="2">
    <location>
        <begin position="168"/>
        <end position="274"/>
    </location>
</feature>
<dbReference type="PANTHER" id="PTHR16195:SF16">
    <property type="entry name" value="ZINC FINGER CCHC DOMAIN-CONTAINING PROTEIN 14"/>
    <property type="match status" value="1"/>
</dbReference>
<feature type="compositionally biased region" description="Basic and acidic residues" evidence="1">
    <location>
        <begin position="94"/>
        <end position="103"/>
    </location>
</feature>
<dbReference type="InterPro" id="IPR036871">
    <property type="entry name" value="PX_dom_sf"/>
</dbReference>
<dbReference type="SUPFAM" id="SSF64268">
    <property type="entry name" value="PX domain"/>
    <property type="match status" value="1"/>
</dbReference>
<dbReference type="InterPro" id="IPR042344">
    <property type="entry name" value="ZCCHC14"/>
</dbReference>
<proteinExistence type="predicted"/>
<name>A0AAN5D102_9BILA</name>
<dbReference type="Proteomes" id="UP001328107">
    <property type="component" value="Unassembled WGS sequence"/>
</dbReference>
<evidence type="ECO:0000313" key="4">
    <source>
        <dbReference type="Proteomes" id="UP001328107"/>
    </source>
</evidence>
<keyword evidence="4" id="KW-1185">Reference proteome</keyword>
<sequence length="496" mass="55483">FQAKMVKKKSTSWSSGNVQQNDQLSLGGIEQNGHTIHMNGPMAPSVGSGGGSKQNGISNSHATLNGISNGHGGKKGIRKAGASETASSSQSSGSEHERMQYQRKTMQDHECQVDLSVDEDLVEKFSRLREWRKMETLGELVSLLTPVQRKLMEAMLRGSTAHANASVESYERRINNPKSLEAVQIKESVDKQREMYLSTLSLLTPCNRSSANVLMNQLLKFMADLPTLQVGKNEERVESRVEDLLSMVVTSLHHPAFSVDAQMELVKMRNRLKTMLHELIPYTQGQSREELSPTIKCMHCLECKEDQQEVVLELLWTDGMMTYACRTIKQMHDMHRRLLDVFGMEKRDKERALPYFPRTENFLSMSNYIEELANLPARMLLDVKFADEFADTRIFSAQLSSAPVNHAPVSRRGRKEETEDDPNMNDIVLGILPTVSVPALPLAPSSPSCPYCALDHVIEQCPSLVIKGPLLNGHPAVASDRMGPAQWSNMRCNCCR</sequence>
<feature type="region of interest" description="Disordered" evidence="1">
    <location>
        <begin position="1"/>
        <end position="103"/>
    </location>
</feature>
<feature type="compositionally biased region" description="Low complexity" evidence="1">
    <location>
        <begin position="80"/>
        <end position="93"/>
    </location>
</feature>
<organism evidence="3 4">
    <name type="scientific">Pristionchus mayeri</name>
    <dbReference type="NCBI Taxonomy" id="1317129"/>
    <lineage>
        <taxon>Eukaryota</taxon>
        <taxon>Metazoa</taxon>
        <taxon>Ecdysozoa</taxon>
        <taxon>Nematoda</taxon>
        <taxon>Chromadorea</taxon>
        <taxon>Rhabditida</taxon>
        <taxon>Rhabditina</taxon>
        <taxon>Diplogasteromorpha</taxon>
        <taxon>Diplogasteroidea</taxon>
        <taxon>Neodiplogasteridae</taxon>
        <taxon>Pristionchus</taxon>
    </lineage>
</organism>
<gene>
    <name evidence="3" type="ORF">PMAYCL1PPCAC_24290</name>
</gene>
<evidence type="ECO:0000259" key="2">
    <source>
        <dbReference type="Pfam" id="PF26034"/>
    </source>
</evidence>
<comment type="caution">
    <text evidence="3">The sequence shown here is derived from an EMBL/GenBank/DDBJ whole genome shotgun (WGS) entry which is preliminary data.</text>
</comment>
<feature type="compositionally biased region" description="Polar residues" evidence="1">
    <location>
        <begin position="11"/>
        <end position="24"/>
    </location>
</feature>
<dbReference type="AlphaFoldDB" id="A0AAN5D102"/>
<dbReference type="Pfam" id="PF26034">
    <property type="entry name" value="PHAT_SMAUG"/>
    <property type="match status" value="1"/>
</dbReference>
<feature type="non-terminal residue" evidence="3">
    <location>
        <position position="1"/>
    </location>
</feature>
<evidence type="ECO:0000256" key="1">
    <source>
        <dbReference type="SAM" id="MobiDB-lite"/>
    </source>
</evidence>
<dbReference type="Gene3D" id="3.30.1520.10">
    <property type="entry name" value="Phox-like domain"/>
    <property type="match status" value="1"/>
</dbReference>
<protein>
    <recommendedName>
        <fullName evidence="2">SMAUG/ZCCHC2-like PHAT domain-containing protein</fullName>
    </recommendedName>
</protein>
<reference evidence="4" key="1">
    <citation type="submission" date="2022-10" db="EMBL/GenBank/DDBJ databases">
        <title>Genome assembly of Pristionchus species.</title>
        <authorList>
            <person name="Yoshida K."/>
            <person name="Sommer R.J."/>
        </authorList>
    </citation>
    <scope>NUCLEOTIDE SEQUENCE [LARGE SCALE GENOMIC DNA]</scope>
    <source>
        <strain evidence="4">RS5460</strain>
    </source>
</reference>
<dbReference type="PANTHER" id="PTHR16195">
    <property type="entry name" value="ZINC FINGER CCHC DOMAIN CONTAINING PROTEIN"/>
    <property type="match status" value="1"/>
</dbReference>
<accession>A0AAN5D102</accession>